<dbReference type="Pfam" id="PF05699">
    <property type="entry name" value="Dimer_Tnp_hAT"/>
    <property type="match status" value="1"/>
</dbReference>
<dbReference type="SUPFAM" id="SSF53098">
    <property type="entry name" value="Ribonuclease H-like"/>
    <property type="match status" value="1"/>
</dbReference>
<feature type="region of interest" description="Disordered" evidence="1">
    <location>
        <begin position="1"/>
        <end position="39"/>
    </location>
</feature>
<name>A0AA47MBJ4_MERPO</name>
<protein>
    <submittedName>
        <fullName evidence="3">Zinc finger protein 862</fullName>
    </submittedName>
</protein>
<dbReference type="AlphaFoldDB" id="A0AA47MBJ4"/>
<comment type="caution">
    <text evidence="3">The sequence shown here is derived from an EMBL/GenBank/DDBJ whole genome shotgun (WGS) entry which is preliminary data.</text>
</comment>
<proteinExistence type="predicted"/>
<evidence type="ECO:0000313" key="5">
    <source>
        <dbReference type="Proteomes" id="UP001174136"/>
    </source>
</evidence>
<feature type="domain" description="HAT C-terminal dimerisation" evidence="2">
    <location>
        <begin position="265"/>
        <end position="317"/>
    </location>
</feature>
<organism evidence="3 5">
    <name type="scientific">Merluccius polli</name>
    <name type="common">Benguela hake</name>
    <name type="synonym">Merluccius cadenati</name>
    <dbReference type="NCBI Taxonomy" id="89951"/>
    <lineage>
        <taxon>Eukaryota</taxon>
        <taxon>Metazoa</taxon>
        <taxon>Chordata</taxon>
        <taxon>Craniata</taxon>
        <taxon>Vertebrata</taxon>
        <taxon>Euteleostomi</taxon>
        <taxon>Actinopterygii</taxon>
        <taxon>Neopterygii</taxon>
        <taxon>Teleostei</taxon>
        <taxon>Neoteleostei</taxon>
        <taxon>Acanthomorphata</taxon>
        <taxon>Zeiogadaria</taxon>
        <taxon>Gadariae</taxon>
        <taxon>Gadiformes</taxon>
        <taxon>Gadoidei</taxon>
        <taxon>Merlucciidae</taxon>
        <taxon>Merluccius</taxon>
    </lineage>
</organism>
<dbReference type="Proteomes" id="UP001174136">
    <property type="component" value="Unassembled WGS sequence"/>
</dbReference>
<reference evidence="3" key="1">
    <citation type="journal article" date="2023" name="Front. Mar. Sci.">
        <title>A new Merluccius polli reference genome to investigate the effects of global change in West African waters.</title>
        <authorList>
            <person name="Mateo J.L."/>
            <person name="Blanco-Fernandez C."/>
            <person name="Garcia-Vazquez E."/>
            <person name="Machado-Schiaffino G."/>
        </authorList>
    </citation>
    <scope>NUCLEOTIDE SEQUENCE</scope>
    <source>
        <strain evidence="3">C29</strain>
        <tissue evidence="3">Fin</tissue>
    </source>
</reference>
<dbReference type="InterPro" id="IPR012337">
    <property type="entry name" value="RNaseH-like_sf"/>
</dbReference>
<dbReference type="EMBL" id="JAOPHQ010001555">
    <property type="protein sequence ID" value="KAK0150203.1"/>
    <property type="molecule type" value="Genomic_DNA"/>
</dbReference>
<keyword evidence="5" id="KW-1185">Reference proteome</keyword>
<gene>
    <name evidence="3" type="primary">ZNF862_33</name>
    <name evidence="4" type="synonym">ZNF862_4</name>
    <name evidence="4" type="ORF">N1851_008887</name>
    <name evidence="3" type="ORF">N1851_026763</name>
</gene>
<sequence length="370" mass="42496">MFLKPPAPGQTPGKKQKEKKRKAPEELSESERNYEKKRERKFQPQWRDRWNWLAYDEEKNEILCNGFAVFVAHFEDQFSPERTPQPSSAVVGRAKNILRYLKSYENVQFMHFLLDMLELLKTLSLQFQQDNLTPGEAVQYTEACINGLTELSLEPGEQHRRMLAATKTAYKGVELTNISTDNTLAPERKRITEIVTKHIESRLGDLLSADSIVGKFSALDHHLWPKSGSTDDSKEAFVLHGRADMESLCHHYHSILAREGTTASEEKFRNLGIFAQIYLTMAISTAVCERGFSCMKRVKSDWRSKLSTQSLTRLMYLTIEGPNVETFNAEKAVLSWWQSGPRSRRPGYTAWASANQPTEEEMEEELILLE</sequence>
<dbReference type="InterPro" id="IPR008906">
    <property type="entry name" value="HATC_C_dom"/>
</dbReference>
<evidence type="ECO:0000313" key="3">
    <source>
        <dbReference type="EMBL" id="KAK0137042.1"/>
    </source>
</evidence>
<dbReference type="PANTHER" id="PTHR46880:SF5">
    <property type="entry name" value="DUF4371 DOMAIN-CONTAINING PROTEIN"/>
    <property type="match status" value="1"/>
</dbReference>
<dbReference type="EMBL" id="JAOPHQ010005019">
    <property type="protein sequence ID" value="KAK0137042.1"/>
    <property type="molecule type" value="Genomic_DNA"/>
</dbReference>
<evidence type="ECO:0000256" key="1">
    <source>
        <dbReference type="SAM" id="MobiDB-lite"/>
    </source>
</evidence>
<evidence type="ECO:0000313" key="4">
    <source>
        <dbReference type="EMBL" id="KAK0150203.1"/>
    </source>
</evidence>
<dbReference type="GO" id="GO:0046983">
    <property type="term" value="F:protein dimerization activity"/>
    <property type="evidence" value="ECO:0007669"/>
    <property type="project" value="InterPro"/>
</dbReference>
<accession>A0AA47MBJ4</accession>
<evidence type="ECO:0000259" key="2">
    <source>
        <dbReference type="Pfam" id="PF05699"/>
    </source>
</evidence>
<feature type="compositionally biased region" description="Basic and acidic residues" evidence="1">
    <location>
        <begin position="23"/>
        <end position="37"/>
    </location>
</feature>
<dbReference type="PANTHER" id="PTHR46880">
    <property type="entry name" value="RAS-ASSOCIATING DOMAIN-CONTAINING PROTEIN"/>
    <property type="match status" value="1"/>
</dbReference>